<name>A0A6A7BIU3_9PLEO</name>
<evidence type="ECO:0000313" key="1">
    <source>
        <dbReference type="EMBL" id="KAF2855380.1"/>
    </source>
</evidence>
<protein>
    <submittedName>
        <fullName evidence="1">Uncharacterized protein</fullName>
    </submittedName>
</protein>
<organism evidence="1 2">
    <name type="scientific">Plenodomus tracheiphilus IPT5</name>
    <dbReference type="NCBI Taxonomy" id="1408161"/>
    <lineage>
        <taxon>Eukaryota</taxon>
        <taxon>Fungi</taxon>
        <taxon>Dikarya</taxon>
        <taxon>Ascomycota</taxon>
        <taxon>Pezizomycotina</taxon>
        <taxon>Dothideomycetes</taxon>
        <taxon>Pleosporomycetidae</taxon>
        <taxon>Pleosporales</taxon>
        <taxon>Pleosporineae</taxon>
        <taxon>Leptosphaeriaceae</taxon>
        <taxon>Plenodomus</taxon>
    </lineage>
</organism>
<keyword evidence="2" id="KW-1185">Reference proteome</keyword>
<dbReference type="AlphaFoldDB" id="A0A6A7BIU3"/>
<gene>
    <name evidence="1" type="ORF">T440DRAFT_463787</name>
</gene>
<sequence>MPLPFQRPSTHDGRWACVPREGNLRSARLLLDPRLDPWFTPGWSHATLVSTGQNCLAGTTNVHVAGCEPRERRRYGGRVSAKLRTNLWRF</sequence>
<dbReference type="EMBL" id="MU006290">
    <property type="protein sequence ID" value="KAF2855380.1"/>
    <property type="molecule type" value="Genomic_DNA"/>
</dbReference>
<accession>A0A6A7BIU3</accession>
<evidence type="ECO:0000313" key="2">
    <source>
        <dbReference type="Proteomes" id="UP000799423"/>
    </source>
</evidence>
<reference evidence="1" key="1">
    <citation type="submission" date="2020-01" db="EMBL/GenBank/DDBJ databases">
        <authorList>
            <consortium name="DOE Joint Genome Institute"/>
            <person name="Haridas S."/>
            <person name="Albert R."/>
            <person name="Binder M."/>
            <person name="Bloem J."/>
            <person name="Labutti K."/>
            <person name="Salamov A."/>
            <person name="Andreopoulos B."/>
            <person name="Baker S.E."/>
            <person name="Barry K."/>
            <person name="Bills G."/>
            <person name="Bluhm B.H."/>
            <person name="Cannon C."/>
            <person name="Castanera R."/>
            <person name="Culley D.E."/>
            <person name="Daum C."/>
            <person name="Ezra D."/>
            <person name="Gonzalez J.B."/>
            <person name="Henrissat B."/>
            <person name="Kuo A."/>
            <person name="Liang C."/>
            <person name="Lipzen A."/>
            <person name="Lutzoni F."/>
            <person name="Magnuson J."/>
            <person name="Mondo S."/>
            <person name="Nolan M."/>
            <person name="Ohm R."/>
            <person name="Pangilinan J."/>
            <person name="Park H.-J."/>
            <person name="Ramirez L."/>
            <person name="Alfaro M."/>
            <person name="Sun H."/>
            <person name="Tritt A."/>
            <person name="Yoshinaga Y."/>
            <person name="Zwiers L.-H."/>
            <person name="Turgeon B.G."/>
            <person name="Goodwin S.B."/>
            <person name="Spatafora J.W."/>
            <person name="Crous P.W."/>
            <person name="Grigoriev I.V."/>
        </authorList>
    </citation>
    <scope>NUCLEOTIDE SEQUENCE</scope>
    <source>
        <strain evidence="1">IPT5</strain>
    </source>
</reference>
<proteinExistence type="predicted"/>
<dbReference type="Proteomes" id="UP000799423">
    <property type="component" value="Unassembled WGS sequence"/>
</dbReference>